<gene>
    <name evidence="8" type="ordered locus">LILAB_30160</name>
</gene>
<evidence type="ECO:0000313" key="9">
    <source>
        <dbReference type="Proteomes" id="UP000000488"/>
    </source>
</evidence>
<sequence>MADEAHGPPRHGAHGLVEVALLFLRLGFTGFGGPAAHIAMMEDEVVRRRRWLTRDEFLDLLGAANLIPGPNSTELAIHLGHRRGGWPGLLVAGVCFILPAMLITLASAWAYVRFGSLPSAEGVLYGVKPVIIAVVLQALWGLGRVAVKTRVLAAVGVAAVIASALGVNELLVLLCAGVLMALWRGGTRAAGAGGRQQGPGQMMLGVPLALQGLAAGAAGAVPFSLGGLFLFFVKVGAVLFGSGYVLLAFLRADLVERWGWLTETQLLDAVAVGQVTPGPVFTTATFIGYLLGGSVGAVVATVGIFLPAFFFVAVSGPVVPRLRRSWVAGAVLDGVNVASLALMAVVTWQLGRSALVDAWTVGLALLSAVLLLRFRLNSVWLVLGGALTGLLLRMVGA</sequence>
<keyword evidence="4 7" id="KW-0812">Transmembrane</keyword>
<feature type="transmembrane region" description="Helical" evidence="7">
    <location>
        <begin position="286"/>
        <end position="314"/>
    </location>
</feature>
<dbReference type="KEGG" id="mfu:LILAB_30160"/>
<dbReference type="Pfam" id="PF02417">
    <property type="entry name" value="Chromate_transp"/>
    <property type="match status" value="2"/>
</dbReference>
<feature type="transmembrane region" description="Helical" evidence="7">
    <location>
        <begin position="20"/>
        <end position="40"/>
    </location>
</feature>
<feature type="transmembrane region" description="Helical" evidence="7">
    <location>
        <begin position="354"/>
        <end position="372"/>
    </location>
</feature>
<keyword evidence="3" id="KW-1003">Cell membrane</keyword>
<keyword evidence="6 7" id="KW-0472">Membrane</keyword>
<evidence type="ECO:0000256" key="7">
    <source>
        <dbReference type="SAM" id="Phobius"/>
    </source>
</evidence>
<evidence type="ECO:0000256" key="1">
    <source>
        <dbReference type="ARBA" id="ARBA00004651"/>
    </source>
</evidence>
<dbReference type="PIRSF" id="PIRSF004810">
    <property type="entry name" value="ChrA"/>
    <property type="match status" value="1"/>
</dbReference>
<dbReference type="GO" id="GO:0005886">
    <property type="term" value="C:plasma membrane"/>
    <property type="evidence" value="ECO:0007669"/>
    <property type="project" value="UniProtKB-SubCell"/>
</dbReference>
<feature type="transmembrane region" description="Helical" evidence="7">
    <location>
        <begin position="326"/>
        <end position="348"/>
    </location>
</feature>
<comment type="subcellular location">
    <subcellularLocation>
        <location evidence="1">Cell membrane</location>
        <topology evidence="1">Multi-pass membrane protein</topology>
    </subcellularLocation>
</comment>
<protein>
    <submittedName>
        <fullName evidence="8">Chromate transporter</fullName>
    </submittedName>
</protein>
<organism evidence="8 9">
    <name type="scientific">Myxococcus fulvus (strain ATCC BAA-855 / HW-1)</name>
    <dbReference type="NCBI Taxonomy" id="483219"/>
    <lineage>
        <taxon>Bacteria</taxon>
        <taxon>Pseudomonadati</taxon>
        <taxon>Myxococcota</taxon>
        <taxon>Myxococcia</taxon>
        <taxon>Myxococcales</taxon>
        <taxon>Cystobacterineae</taxon>
        <taxon>Myxococcaceae</taxon>
        <taxon>Myxococcus</taxon>
    </lineage>
</organism>
<dbReference type="NCBIfam" id="TIGR00937">
    <property type="entry name" value="2A51"/>
    <property type="match status" value="1"/>
</dbReference>
<dbReference type="STRING" id="483219.LILAB_30160"/>
<reference evidence="8 9" key="1">
    <citation type="journal article" date="2011" name="J. Bacteriol.">
        <title>Genome sequence of the halotolerant marine bacterium Myxococcus fulvus HW-1.</title>
        <authorList>
            <person name="Li Z.F."/>
            <person name="Li X."/>
            <person name="Liu H."/>
            <person name="Liu X."/>
            <person name="Han K."/>
            <person name="Wu Z.H."/>
            <person name="Hu W."/>
            <person name="Li F.F."/>
            <person name="Li Y.Z."/>
        </authorList>
    </citation>
    <scope>NUCLEOTIDE SEQUENCE [LARGE SCALE GENOMIC DNA]</scope>
    <source>
        <strain evidence="9">ATCC BAA-855 / HW-1</strain>
    </source>
</reference>
<dbReference type="AlphaFoldDB" id="F8CPF1"/>
<keyword evidence="5 7" id="KW-1133">Transmembrane helix</keyword>
<feature type="transmembrane region" description="Helical" evidence="7">
    <location>
        <begin position="228"/>
        <end position="250"/>
    </location>
</feature>
<proteinExistence type="inferred from homology"/>
<dbReference type="Proteomes" id="UP000000488">
    <property type="component" value="Chromosome"/>
</dbReference>
<evidence type="ECO:0000313" key="8">
    <source>
        <dbReference type="EMBL" id="AEI67913.1"/>
    </source>
</evidence>
<evidence type="ECO:0000256" key="6">
    <source>
        <dbReference type="ARBA" id="ARBA00023136"/>
    </source>
</evidence>
<accession>F8CPF1</accession>
<dbReference type="eggNOG" id="COG2059">
    <property type="taxonomic scope" value="Bacteria"/>
</dbReference>
<feature type="transmembrane region" description="Helical" evidence="7">
    <location>
        <begin position="379"/>
        <end position="396"/>
    </location>
</feature>
<feature type="transmembrane region" description="Helical" evidence="7">
    <location>
        <begin position="89"/>
        <end position="111"/>
    </location>
</feature>
<dbReference type="PANTHER" id="PTHR33567">
    <property type="entry name" value="CHROMATE ION TRANSPORTER (EUROFUNG)"/>
    <property type="match status" value="1"/>
</dbReference>
<evidence type="ECO:0000256" key="5">
    <source>
        <dbReference type="ARBA" id="ARBA00022989"/>
    </source>
</evidence>
<evidence type="ECO:0000256" key="4">
    <source>
        <dbReference type="ARBA" id="ARBA00022692"/>
    </source>
</evidence>
<evidence type="ECO:0000256" key="2">
    <source>
        <dbReference type="ARBA" id="ARBA00005262"/>
    </source>
</evidence>
<evidence type="ECO:0000256" key="3">
    <source>
        <dbReference type="ARBA" id="ARBA00022475"/>
    </source>
</evidence>
<dbReference type="GO" id="GO:0015109">
    <property type="term" value="F:chromate transmembrane transporter activity"/>
    <property type="evidence" value="ECO:0007669"/>
    <property type="project" value="InterPro"/>
</dbReference>
<name>F8CPF1_MYXFH</name>
<dbReference type="EMBL" id="CP002830">
    <property type="protein sequence ID" value="AEI67913.1"/>
    <property type="molecule type" value="Genomic_DNA"/>
</dbReference>
<feature type="transmembrane region" description="Helical" evidence="7">
    <location>
        <begin position="123"/>
        <end position="142"/>
    </location>
</feature>
<feature type="transmembrane region" description="Helical" evidence="7">
    <location>
        <begin position="154"/>
        <end position="182"/>
    </location>
</feature>
<dbReference type="PANTHER" id="PTHR33567:SF3">
    <property type="entry name" value="CHROMATE ION TRANSPORTER (EUROFUNG)"/>
    <property type="match status" value="1"/>
</dbReference>
<dbReference type="InterPro" id="IPR003370">
    <property type="entry name" value="Chromate_transpt"/>
</dbReference>
<comment type="similarity">
    <text evidence="2">Belongs to the chromate ion transporter (CHR) (TC 2.A.51) family.</text>
</comment>
<dbReference type="InterPro" id="IPR014047">
    <property type="entry name" value="Chr_Tranpt_l_chain"/>
</dbReference>
<dbReference type="HOGENOM" id="CLU_018106_0_0_7"/>